<keyword evidence="3" id="KW-1185">Reference proteome</keyword>
<proteinExistence type="predicted"/>
<keyword evidence="1" id="KW-0732">Signal</keyword>
<evidence type="ECO:0000313" key="2">
    <source>
        <dbReference type="EMBL" id="KAK0740959.1"/>
    </source>
</evidence>
<dbReference type="Proteomes" id="UP001172155">
    <property type="component" value="Unassembled WGS sequence"/>
</dbReference>
<gene>
    <name evidence="2" type="ORF">B0T18DRAFT_220940</name>
</gene>
<feature type="chain" id="PRO_5041395945" evidence="1">
    <location>
        <begin position="18"/>
        <end position="257"/>
    </location>
</feature>
<sequence>MACIFSFLCPLPPHFLSICPAAPSCSCQAFLSIPTIVTGFLHHQRHAWDPSFSLGCHPAPLAHCRVPAISAALQPETSRTSVGEEGEDYPSSALSHVTWSEDGRCDWGVIDIAICLDVWLDQLSGWSGSTLAIHLSRFPTGNPRLIAQRHVFWAVGSFLRTGVRKCHSTVASEGECGGVDGERTGAAEVEPLPLSLGPVTTRVITTTTYLRGVGDRKQRRPRYVVVAAGSRWGCEWSGNARLLPSARNTAGGEAGPR</sequence>
<feature type="signal peptide" evidence="1">
    <location>
        <begin position="1"/>
        <end position="17"/>
    </location>
</feature>
<name>A0AA40EKH6_9PEZI</name>
<evidence type="ECO:0000256" key="1">
    <source>
        <dbReference type="SAM" id="SignalP"/>
    </source>
</evidence>
<dbReference type="AlphaFoldDB" id="A0AA40EKH6"/>
<evidence type="ECO:0000313" key="3">
    <source>
        <dbReference type="Proteomes" id="UP001172155"/>
    </source>
</evidence>
<reference evidence="2" key="1">
    <citation type="submission" date="2023-06" db="EMBL/GenBank/DDBJ databases">
        <title>Genome-scale phylogeny and comparative genomics of the fungal order Sordariales.</title>
        <authorList>
            <consortium name="Lawrence Berkeley National Laboratory"/>
            <person name="Hensen N."/>
            <person name="Bonometti L."/>
            <person name="Westerberg I."/>
            <person name="Brannstrom I.O."/>
            <person name="Guillou S."/>
            <person name="Cros-Aarteil S."/>
            <person name="Calhoun S."/>
            <person name="Haridas S."/>
            <person name="Kuo A."/>
            <person name="Mondo S."/>
            <person name="Pangilinan J."/>
            <person name="Riley R."/>
            <person name="LaButti K."/>
            <person name="Andreopoulos B."/>
            <person name="Lipzen A."/>
            <person name="Chen C."/>
            <person name="Yanf M."/>
            <person name="Daum C."/>
            <person name="Ng V."/>
            <person name="Clum A."/>
            <person name="Steindorff A."/>
            <person name="Ohm R."/>
            <person name="Martin F."/>
            <person name="Silar P."/>
            <person name="Natvig D."/>
            <person name="Lalanne C."/>
            <person name="Gautier V."/>
            <person name="Ament-velasquez S.L."/>
            <person name="Kruys A."/>
            <person name="Hutchinson M.I."/>
            <person name="Powell A.J."/>
            <person name="Barry K."/>
            <person name="Miller A.N."/>
            <person name="Grigoriev I.V."/>
            <person name="Debuchy R."/>
            <person name="Gladieux P."/>
            <person name="Thoren M.H."/>
            <person name="Johannesson H."/>
        </authorList>
    </citation>
    <scope>NUCLEOTIDE SEQUENCE</scope>
    <source>
        <strain evidence="2">SMH3187-1</strain>
    </source>
</reference>
<organism evidence="2 3">
    <name type="scientific">Schizothecium vesticola</name>
    <dbReference type="NCBI Taxonomy" id="314040"/>
    <lineage>
        <taxon>Eukaryota</taxon>
        <taxon>Fungi</taxon>
        <taxon>Dikarya</taxon>
        <taxon>Ascomycota</taxon>
        <taxon>Pezizomycotina</taxon>
        <taxon>Sordariomycetes</taxon>
        <taxon>Sordariomycetidae</taxon>
        <taxon>Sordariales</taxon>
        <taxon>Schizotheciaceae</taxon>
        <taxon>Schizothecium</taxon>
    </lineage>
</organism>
<comment type="caution">
    <text evidence="2">The sequence shown here is derived from an EMBL/GenBank/DDBJ whole genome shotgun (WGS) entry which is preliminary data.</text>
</comment>
<dbReference type="EMBL" id="JAUKUD010000006">
    <property type="protein sequence ID" value="KAK0740959.1"/>
    <property type="molecule type" value="Genomic_DNA"/>
</dbReference>
<protein>
    <submittedName>
        <fullName evidence="2">Uncharacterized protein</fullName>
    </submittedName>
</protein>
<accession>A0AA40EKH6</accession>